<dbReference type="InterPro" id="IPR002937">
    <property type="entry name" value="Amino_oxidase"/>
</dbReference>
<dbReference type="InterPro" id="IPR050281">
    <property type="entry name" value="Flavin_monoamine_oxidase"/>
</dbReference>
<dbReference type="PANTHER" id="PTHR10742">
    <property type="entry name" value="FLAVIN MONOAMINE OXIDASE"/>
    <property type="match status" value="1"/>
</dbReference>
<evidence type="ECO:0000259" key="7">
    <source>
        <dbReference type="Pfam" id="PF01593"/>
    </source>
</evidence>
<feature type="domain" description="Amine oxidase" evidence="7">
    <location>
        <begin position="23"/>
        <end position="415"/>
    </location>
</feature>
<evidence type="ECO:0000256" key="2">
    <source>
        <dbReference type="ARBA" id="ARBA00005833"/>
    </source>
</evidence>
<dbReference type="GO" id="GO:0009851">
    <property type="term" value="P:auxin biosynthetic process"/>
    <property type="evidence" value="ECO:0007669"/>
    <property type="project" value="UniProtKB-KW"/>
</dbReference>
<comment type="catalytic activity">
    <reaction evidence="6">
        <text>L-tryptophan + O2 = indole-3-acetamide + CO2 + H2O</text>
        <dbReference type="Rhea" id="RHEA:16165"/>
        <dbReference type="ChEBI" id="CHEBI:15377"/>
        <dbReference type="ChEBI" id="CHEBI:15379"/>
        <dbReference type="ChEBI" id="CHEBI:16031"/>
        <dbReference type="ChEBI" id="CHEBI:16526"/>
        <dbReference type="ChEBI" id="CHEBI:57912"/>
        <dbReference type="EC" id="1.13.12.3"/>
    </reaction>
</comment>
<dbReference type="AlphaFoldDB" id="A0A917QAN4"/>
<proteinExistence type="inferred from homology"/>
<dbReference type="Pfam" id="PF01593">
    <property type="entry name" value="Amino_oxidase"/>
    <property type="match status" value="1"/>
</dbReference>
<dbReference type="InterPro" id="IPR036188">
    <property type="entry name" value="FAD/NAD-bd_sf"/>
</dbReference>
<dbReference type="Proteomes" id="UP000600449">
    <property type="component" value="Unassembled WGS sequence"/>
</dbReference>
<evidence type="ECO:0000256" key="4">
    <source>
        <dbReference type="ARBA" id="ARBA00017871"/>
    </source>
</evidence>
<dbReference type="RefSeq" id="WP_188914018.1">
    <property type="nucleotide sequence ID" value="NZ_BMMF01000008.1"/>
</dbReference>
<gene>
    <name evidence="8" type="ORF">GCM10011322_29870</name>
</gene>
<dbReference type="EC" id="1.13.12.3" evidence="3"/>
<organism evidence="8 9">
    <name type="scientific">Salinarimonas ramus</name>
    <dbReference type="NCBI Taxonomy" id="690164"/>
    <lineage>
        <taxon>Bacteria</taxon>
        <taxon>Pseudomonadati</taxon>
        <taxon>Pseudomonadota</taxon>
        <taxon>Alphaproteobacteria</taxon>
        <taxon>Hyphomicrobiales</taxon>
        <taxon>Salinarimonadaceae</taxon>
        <taxon>Salinarimonas</taxon>
    </lineage>
</organism>
<dbReference type="EMBL" id="BMMF01000008">
    <property type="protein sequence ID" value="GGK40732.1"/>
    <property type="molecule type" value="Genomic_DNA"/>
</dbReference>
<accession>A0A917QAN4</accession>
<name>A0A917QAN4_9HYPH</name>
<dbReference type="Gene3D" id="3.50.50.60">
    <property type="entry name" value="FAD/NAD(P)-binding domain"/>
    <property type="match status" value="1"/>
</dbReference>
<comment type="similarity">
    <text evidence="2">Belongs to the tryptophan 2-monooxygenase family.</text>
</comment>
<dbReference type="GO" id="GO:0050361">
    <property type="term" value="F:tryptophan 2-monooxygenase activity"/>
    <property type="evidence" value="ECO:0007669"/>
    <property type="project" value="UniProtKB-EC"/>
</dbReference>
<keyword evidence="9" id="KW-1185">Reference proteome</keyword>
<evidence type="ECO:0000256" key="1">
    <source>
        <dbReference type="ARBA" id="ARBA00004814"/>
    </source>
</evidence>
<dbReference type="PANTHER" id="PTHR10742:SF410">
    <property type="entry name" value="LYSINE-SPECIFIC HISTONE DEMETHYLASE 2"/>
    <property type="match status" value="1"/>
</dbReference>
<dbReference type="SUPFAM" id="SSF51905">
    <property type="entry name" value="FAD/NAD(P)-binding domain"/>
    <property type="match status" value="1"/>
</dbReference>
<dbReference type="PRINTS" id="PR00420">
    <property type="entry name" value="RNGMNOXGNASE"/>
</dbReference>
<sequence>MRRARVAPPPRAADVAILGAGAAGIAAARRLLATGLSVVLIEARERVGGRALTARLAGQAVDIGAHWLHAAQENGLVEEARRLGLPLFDAPQEPRLVVGAREADAAETRAFHAGWSQLAEAIQEIGAKDDLAPASAALERLSPEAAAFAGTLAFAHGPFACGATLDSVGAADFAAARDDLDLFVAGGYGALVARLADGLPVALATRATRVDWSGREVRIETNRGDVHARALVVTVPVPVLARGDIVFDPPLPAGTRDALHALRPASYEHVILAWPGGPLREAANTTIAFDGDPADNLGLLANFDGGVLHYADLGGPLVGRLGSPAARADFVRESLAARFGREAVAGLRVLHASRWGEDPLSACAWMVAPPGAHGARAVLREPVGGRVLIAGEATSSTLWGTIGGAYAEGERAARDAATLVGGIAAGARIG</sequence>
<evidence type="ECO:0000256" key="6">
    <source>
        <dbReference type="ARBA" id="ARBA00047321"/>
    </source>
</evidence>
<protein>
    <recommendedName>
        <fullName evidence="4">Tryptophan 2-monooxygenase</fullName>
        <ecNumber evidence="3">1.13.12.3</ecNumber>
    </recommendedName>
</protein>
<comment type="caution">
    <text evidence="8">The sequence shown here is derived from an EMBL/GenBank/DDBJ whole genome shotgun (WGS) entry which is preliminary data.</text>
</comment>
<evidence type="ECO:0000313" key="9">
    <source>
        <dbReference type="Proteomes" id="UP000600449"/>
    </source>
</evidence>
<evidence type="ECO:0000256" key="3">
    <source>
        <dbReference type="ARBA" id="ARBA00012535"/>
    </source>
</evidence>
<reference evidence="8 9" key="1">
    <citation type="journal article" date="2014" name="Int. J. Syst. Evol. Microbiol.">
        <title>Complete genome sequence of Corynebacterium casei LMG S-19264T (=DSM 44701T), isolated from a smear-ripened cheese.</title>
        <authorList>
            <consortium name="US DOE Joint Genome Institute (JGI-PGF)"/>
            <person name="Walter F."/>
            <person name="Albersmeier A."/>
            <person name="Kalinowski J."/>
            <person name="Ruckert C."/>
        </authorList>
    </citation>
    <scope>NUCLEOTIDE SEQUENCE [LARGE SCALE GENOMIC DNA]</scope>
    <source>
        <strain evidence="8 9">CGMCC 1.9161</strain>
    </source>
</reference>
<keyword evidence="5" id="KW-0073">Auxin biosynthesis</keyword>
<evidence type="ECO:0000313" key="8">
    <source>
        <dbReference type="EMBL" id="GGK40732.1"/>
    </source>
</evidence>
<evidence type="ECO:0000256" key="5">
    <source>
        <dbReference type="ARBA" id="ARBA00023070"/>
    </source>
</evidence>
<comment type="pathway">
    <text evidence="1">Plant hormone metabolism; auxin biosynthesis.</text>
</comment>